<sequence length="470" mass="50283">MTEAQKPVNELSSRRIVGFACNQGFVFFLFYMGLNRPLDLGAFSFERADLAFVLLFMVVGFGVPRALPHKARETVLARPFMFVYAAIMAIASLLPTLFPDAPQALVVAEGALIGIPNSLLLTGWGRSFGRVSTRTSVPEVFTGSLLGAFLCVVFSFVTTSEMLIAIRLLPIISALYIYASDPGDRAPLAANESVREQAGNLTLKILSGTLLFGMAAGLMETFGTDPGTAASPHYQLSMVLFGAFLIGSISLLTSDGFGKGAALNKTYRLAVFLMLFGTLMVPLAESGAVPLPGDAVVLAGYLGLEAVLISLFLVMASIEGIDAFASFSVGFTALFAGELAGVLVANGIDAAWDTGTTPYVVVVIAGTLVLLSYVFLFGERDFSDLSEIVTDRDEFDLVCTHISNQAKLSKREAEILPYALHGRTSERIATELGISKSTVDTHLRRIYGKTGVHSRQELIDLGEKIGKKLS</sequence>
<dbReference type="PROSITE" id="PS50043">
    <property type="entry name" value="HTH_LUXR_2"/>
    <property type="match status" value="1"/>
</dbReference>
<dbReference type="STRING" id="79604.AAY81_08415"/>
<dbReference type="PROSITE" id="PS00622">
    <property type="entry name" value="HTH_LUXR_1"/>
    <property type="match status" value="1"/>
</dbReference>
<feature type="domain" description="HTH luxR-type" evidence="5">
    <location>
        <begin position="401"/>
        <end position="466"/>
    </location>
</feature>
<dbReference type="AlphaFoldDB" id="A0A172RZI4"/>
<proteinExistence type="predicted"/>
<dbReference type="GO" id="GO:0006355">
    <property type="term" value="P:regulation of DNA-templated transcription"/>
    <property type="evidence" value="ECO:0007669"/>
    <property type="project" value="InterPro"/>
</dbReference>
<evidence type="ECO:0000256" key="3">
    <source>
        <dbReference type="ARBA" id="ARBA00023163"/>
    </source>
</evidence>
<feature type="transmembrane region" description="Helical" evidence="4">
    <location>
        <begin position="357"/>
        <end position="376"/>
    </location>
</feature>
<keyword evidence="4" id="KW-0472">Membrane</keyword>
<dbReference type="PANTHER" id="PTHR44688">
    <property type="entry name" value="DNA-BINDING TRANSCRIPTIONAL ACTIVATOR DEVR_DOSR"/>
    <property type="match status" value="1"/>
</dbReference>
<keyword evidence="1" id="KW-0805">Transcription regulation</keyword>
<keyword evidence="7" id="KW-1185">Reference proteome</keyword>
<dbReference type="SMART" id="SM00421">
    <property type="entry name" value="HTH_LUXR"/>
    <property type="match status" value="1"/>
</dbReference>
<dbReference type="InterPro" id="IPR016032">
    <property type="entry name" value="Sig_transdc_resp-reg_C-effctor"/>
</dbReference>
<dbReference type="InterPro" id="IPR036388">
    <property type="entry name" value="WH-like_DNA-bd_sf"/>
</dbReference>
<dbReference type="CDD" id="cd06170">
    <property type="entry name" value="LuxR_C_like"/>
    <property type="match status" value="1"/>
</dbReference>
<feature type="transmembrane region" description="Helical" evidence="4">
    <location>
        <begin position="136"/>
        <end position="156"/>
    </location>
</feature>
<feature type="transmembrane region" description="Helical" evidence="4">
    <location>
        <begin position="201"/>
        <end position="222"/>
    </location>
</feature>
<evidence type="ECO:0000256" key="4">
    <source>
        <dbReference type="SAM" id="Phobius"/>
    </source>
</evidence>
<keyword evidence="2" id="KW-0238">DNA-binding</keyword>
<feature type="transmembrane region" description="Helical" evidence="4">
    <location>
        <begin position="323"/>
        <end position="345"/>
    </location>
</feature>
<dbReference type="RefSeq" id="WP_066663899.1">
    <property type="nucleotide sequence ID" value="NZ_CP011402.1"/>
</dbReference>
<feature type="transmembrane region" description="Helical" evidence="4">
    <location>
        <begin position="296"/>
        <end position="316"/>
    </location>
</feature>
<reference evidence="7" key="1">
    <citation type="submission" date="2016-10" db="EMBL/GenBank/DDBJ databases">
        <authorList>
            <person name="Varghese N."/>
        </authorList>
    </citation>
    <scope>NUCLEOTIDE SEQUENCE [LARGE SCALE GENOMIC DNA]</scope>
    <source>
        <strain evidence="7">DSM 21843</strain>
    </source>
</reference>
<feature type="transmembrane region" description="Helical" evidence="4">
    <location>
        <begin position="266"/>
        <end position="284"/>
    </location>
</feature>
<dbReference type="KEGG" id="ddt:AAY81_08415"/>
<dbReference type="Pfam" id="PF00196">
    <property type="entry name" value="GerE"/>
    <property type="match status" value="1"/>
</dbReference>
<accession>A0A172RZI4</accession>
<dbReference type="SUPFAM" id="SSF46894">
    <property type="entry name" value="C-terminal effector domain of the bipartite response regulators"/>
    <property type="match status" value="1"/>
</dbReference>
<evidence type="ECO:0000259" key="5">
    <source>
        <dbReference type="PROSITE" id="PS50043"/>
    </source>
</evidence>
<feature type="transmembrane region" description="Helical" evidence="4">
    <location>
        <begin position="50"/>
        <end position="67"/>
    </location>
</feature>
<feature type="transmembrane region" description="Helical" evidence="4">
    <location>
        <begin position="162"/>
        <end position="180"/>
    </location>
</feature>
<feature type="transmembrane region" description="Helical" evidence="4">
    <location>
        <begin position="234"/>
        <end position="254"/>
    </location>
</feature>
<organism evidence="6 7">
    <name type="scientific">Denitrobacterium detoxificans</name>
    <dbReference type="NCBI Taxonomy" id="79604"/>
    <lineage>
        <taxon>Bacteria</taxon>
        <taxon>Bacillati</taxon>
        <taxon>Actinomycetota</taxon>
        <taxon>Coriobacteriia</taxon>
        <taxon>Eggerthellales</taxon>
        <taxon>Eggerthellaceae</taxon>
        <taxon>Denitrobacterium</taxon>
    </lineage>
</organism>
<gene>
    <name evidence="6" type="ORF">SAMN02910314_00499</name>
</gene>
<protein>
    <submittedName>
        <fullName evidence="6">Regulatory protein, luxR family</fullName>
    </submittedName>
</protein>
<evidence type="ECO:0000256" key="1">
    <source>
        <dbReference type="ARBA" id="ARBA00023015"/>
    </source>
</evidence>
<dbReference type="Gene3D" id="1.10.10.10">
    <property type="entry name" value="Winged helix-like DNA-binding domain superfamily/Winged helix DNA-binding domain"/>
    <property type="match status" value="1"/>
</dbReference>
<evidence type="ECO:0000313" key="7">
    <source>
        <dbReference type="Proteomes" id="UP000182975"/>
    </source>
</evidence>
<feature type="transmembrane region" description="Helical" evidence="4">
    <location>
        <begin position="104"/>
        <end position="124"/>
    </location>
</feature>
<dbReference type="InterPro" id="IPR000792">
    <property type="entry name" value="Tscrpt_reg_LuxR_C"/>
</dbReference>
<dbReference type="PANTHER" id="PTHR44688:SF16">
    <property type="entry name" value="DNA-BINDING TRANSCRIPTIONAL ACTIVATOR DEVR_DOSR"/>
    <property type="match status" value="1"/>
</dbReference>
<dbReference type="PATRIC" id="fig|79604.3.peg.1686"/>
<keyword evidence="4" id="KW-0812">Transmembrane</keyword>
<name>A0A172RZI4_9ACTN</name>
<evidence type="ECO:0000256" key="2">
    <source>
        <dbReference type="ARBA" id="ARBA00023125"/>
    </source>
</evidence>
<keyword evidence="3" id="KW-0804">Transcription</keyword>
<evidence type="ECO:0000313" key="6">
    <source>
        <dbReference type="EMBL" id="SEO53963.1"/>
    </source>
</evidence>
<dbReference type="Proteomes" id="UP000182975">
    <property type="component" value="Unassembled WGS sequence"/>
</dbReference>
<dbReference type="PRINTS" id="PR00038">
    <property type="entry name" value="HTHLUXR"/>
</dbReference>
<feature type="transmembrane region" description="Helical" evidence="4">
    <location>
        <begin position="16"/>
        <end position="34"/>
    </location>
</feature>
<dbReference type="EMBL" id="FOEC01000002">
    <property type="protein sequence ID" value="SEO53963.1"/>
    <property type="molecule type" value="Genomic_DNA"/>
</dbReference>
<feature type="transmembrane region" description="Helical" evidence="4">
    <location>
        <begin position="79"/>
        <end position="98"/>
    </location>
</feature>
<keyword evidence="4" id="KW-1133">Transmembrane helix</keyword>
<dbReference type="GO" id="GO:0003677">
    <property type="term" value="F:DNA binding"/>
    <property type="evidence" value="ECO:0007669"/>
    <property type="project" value="UniProtKB-KW"/>
</dbReference>